<keyword evidence="1" id="KW-0812">Transmembrane</keyword>
<reference evidence="4 6" key="2">
    <citation type="submission" date="2018-06" db="EMBL/GenBank/DDBJ databases">
        <authorList>
            <consortium name="Pathogen Informatics"/>
            <person name="Doyle S."/>
        </authorList>
    </citation>
    <scope>NUCLEOTIDE SEQUENCE [LARGE SCALE GENOMIC DNA]</scope>
    <source>
        <strain evidence="4 6">NCTC11224</strain>
    </source>
</reference>
<dbReference type="Gene3D" id="2.60.120.380">
    <property type="match status" value="1"/>
</dbReference>
<dbReference type="Pfam" id="PF05569">
    <property type="entry name" value="Peptidase_M56"/>
    <property type="match status" value="1"/>
</dbReference>
<dbReference type="InterPro" id="IPR052173">
    <property type="entry name" value="Beta-lactam_resp_regulator"/>
</dbReference>
<dbReference type="Proteomes" id="UP000095512">
    <property type="component" value="Unassembled WGS sequence"/>
</dbReference>
<evidence type="ECO:0000313" key="6">
    <source>
        <dbReference type="Proteomes" id="UP000251853"/>
    </source>
</evidence>
<protein>
    <submittedName>
        <fullName evidence="3">Antirepressor regulating drug resistance, predicted signal transduction N-terminal membrane component</fullName>
    </submittedName>
</protein>
<feature type="transmembrane region" description="Helical" evidence="1">
    <location>
        <begin position="37"/>
        <end position="60"/>
    </location>
</feature>
<gene>
    <name evidence="3" type="primary">blaR1_1</name>
    <name evidence="3" type="ORF">ERS852480_00656</name>
    <name evidence="4" type="ORF">NCTC11224_00225</name>
</gene>
<accession>A0A174D6H3</accession>
<evidence type="ECO:0000313" key="3">
    <source>
        <dbReference type="EMBL" id="CUO21231.1"/>
    </source>
</evidence>
<dbReference type="Proteomes" id="UP000251853">
    <property type="component" value="Unassembled WGS sequence"/>
</dbReference>
<reference evidence="3 5" key="1">
    <citation type="submission" date="2015-09" db="EMBL/GenBank/DDBJ databases">
        <authorList>
            <consortium name="Pathogen Informatics"/>
        </authorList>
    </citation>
    <scope>NUCLEOTIDE SEQUENCE [LARGE SCALE GENOMIC DNA]</scope>
    <source>
        <strain evidence="3 5">2789STDY5834865</strain>
    </source>
</reference>
<feature type="transmembrane region" description="Helical" evidence="1">
    <location>
        <begin position="93"/>
        <end position="117"/>
    </location>
</feature>
<feature type="transmembrane region" description="Helical" evidence="1">
    <location>
        <begin position="299"/>
        <end position="320"/>
    </location>
</feature>
<dbReference type="RefSeq" id="WP_022202333.1">
    <property type="nucleotide sequence ID" value="NZ_CATYWZ010000170.1"/>
</dbReference>
<keyword evidence="6" id="KW-1185">Reference proteome</keyword>
<evidence type="ECO:0000313" key="5">
    <source>
        <dbReference type="Proteomes" id="UP000095512"/>
    </source>
</evidence>
<keyword evidence="1" id="KW-1133">Transmembrane helix</keyword>
<dbReference type="InterPro" id="IPR008756">
    <property type="entry name" value="Peptidase_M56"/>
</dbReference>
<dbReference type="PANTHER" id="PTHR34978">
    <property type="entry name" value="POSSIBLE SENSOR-TRANSDUCER PROTEIN BLAR"/>
    <property type="match status" value="1"/>
</dbReference>
<dbReference type="PANTHER" id="PTHR34978:SF3">
    <property type="entry name" value="SLR0241 PROTEIN"/>
    <property type="match status" value="1"/>
</dbReference>
<feature type="transmembrane region" description="Helical" evidence="1">
    <location>
        <begin position="6"/>
        <end position="25"/>
    </location>
</feature>
<evidence type="ECO:0000259" key="2">
    <source>
        <dbReference type="Pfam" id="PF05569"/>
    </source>
</evidence>
<evidence type="ECO:0000256" key="1">
    <source>
        <dbReference type="SAM" id="Phobius"/>
    </source>
</evidence>
<organism evidence="3 5">
    <name type="scientific">Enterocloster clostridioformis</name>
    <dbReference type="NCBI Taxonomy" id="1531"/>
    <lineage>
        <taxon>Bacteria</taxon>
        <taxon>Bacillati</taxon>
        <taxon>Bacillota</taxon>
        <taxon>Clostridia</taxon>
        <taxon>Lachnospirales</taxon>
        <taxon>Lachnospiraceae</taxon>
        <taxon>Enterocloster</taxon>
    </lineage>
</organism>
<name>A0A174D6H3_9FIRM</name>
<dbReference type="EMBL" id="CZAB01000003">
    <property type="protein sequence ID" value="CUO21231.1"/>
    <property type="molecule type" value="Genomic_DNA"/>
</dbReference>
<feature type="domain" description="Peptidase M56" evidence="2">
    <location>
        <begin position="9"/>
        <end position="288"/>
    </location>
</feature>
<dbReference type="CDD" id="cd07341">
    <property type="entry name" value="M56_BlaR1_MecR1_like"/>
    <property type="match status" value="1"/>
</dbReference>
<sequence>MINWLELIFVMSVVSSIMFGAVLLIERFYKTEYIEYVYFMMKVVLIIFLIPMFILIMKIVMDSMGYTINDIHGDDIMSVICFNRYNIAMLPHIQAAAICIFVIWGLGAILTFINSFIKGRRLLHHLIKSSETISKKEPDYMIEKAKTELDIRKLPVLYKSHLISTPFLTGIFNPKIIFPGRDFSEEEWDLMLRHELMHLKSNDLLFKAIIGIVHCIHWFNPIVYLYKIIFFDFSEYACDKRTAAAFNSRQKSQYAGLIVSLAATRPESEQTVTFVDRNYKVIERRVKEIMKKPTKEKSALLIGTMALFILLCPMAAYAAASGVMEAQSIVVKNELTKNIEESNIFLSQESSVNMRADAVKAILVNPRGINNIDMSLEAGNTYMFDTLSLKKGQEITLSIVSDKSSDRFSVSITDKSGKGRLFSSNKGMVSATYTVPQNGDYKIYMNGPNSGSDDIHISGTIRIE</sequence>
<dbReference type="AlphaFoldDB" id="A0A174D6H3"/>
<proteinExistence type="predicted"/>
<dbReference type="EMBL" id="UAVW01000001">
    <property type="protein sequence ID" value="SQB03855.1"/>
    <property type="molecule type" value="Genomic_DNA"/>
</dbReference>
<evidence type="ECO:0000313" key="4">
    <source>
        <dbReference type="EMBL" id="SQB03855.1"/>
    </source>
</evidence>
<keyword evidence="1" id="KW-0472">Membrane</keyword>